<proteinExistence type="predicted"/>
<dbReference type="Gene3D" id="2.60.40.10">
    <property type="entry name" value="Immunoglobulins"/>
    <property type="match status" value="1"/>
</dbReference>
<dbReference type="SUPFAM" id="SSF49299">
    <property type="entry name" value="PKD domain"/>
    <property type="match status" value="2"/>
</dbReference>
<accession>A0A7D3Y2L6</accession>
<protein>
    <submittedName>
        <fullName evidence="2">T9SS type B sorting domain-containing protein</fullName>
    </submittedName>
</protein>
<sequence length="309" mass="34915">MCRKISPLTFILIALFALHLNGRSQGFEADSVFTWKLIESPNIGNQSIIQFFANSAITPTAWDFGDGGTSTLESPIHTFNYTSWTDSITVTLSFTINGESRAHSRDIPLSPAFFIPHYDRNLGRLAEYKFIFLNMYRIPNHADSLGNLRFHWFIDGTPLADNAFDDATLGQWPNIYYTFSSAGIHQVKLEVNHTGSGQTAEFTQTIRVQPDLTAGKVPFQFVPNVFTPNEDGTNDRFVIPTSGTGWFRIKFFSRSGALVYNTESSIIQWDGKNNQGIDLPEGIYYYVIEDLNGYYEDAKGFVYLFRGKK</sequence>
<dbReference type="EMBL" id="CP041345">
    <property type="protein sequence ID" value="QKG78929.1"/>
    <property type="molecule type" value="Genomic_DNA"/>
</dbReference>
<keyword evidence="3" id="KW-1185">Reference proteome</keyword>
<organism evidence="2 3">
    <name type="scientific">Tenuifilum thalassicum</name>
    <dbReference type="NCBI Taxonomy" id="2590900"/>
    <lineage>
        <taxon>Bacteria</taxon>
        <taxon>Pseudomonadati</taxon>
        <taxon>Bacteroidota</taxon>
        <taxon>Bacteroidia</taxon>
        <taxon>Bacteroidales</taxon>
        <taxon>Tenuifilaceae</taxon>
        <taxon>Tenuifilum</taxon>
    </lineage>
</organism>
<dbReference type="InterPro" id="IPR035986">
    <property type="entry name" value="PKD_dom_sf"/>
</dbReference>
<dbReference type="Proteomes" id="UP000500961">
    <property type="component" value="Chromosome"/>
</dbReference>
<dbReference type="KEGG" id="ttz:FHG85_01145"/>
<dbReference type="NCBIfam" id="TIGR04131">
    <property type="entry name" value="Bac_Flav_CTERM"/>
    <property type="match status" value="1"/>
</dbReference>
<evidence type="ECO:0000313" key="2">
    <source>
        <dbReference type="EMBL" id="QKG78929.1"/>
    </source>
</evidence>
<dbReference type="InterPro" id="IPR026341">
    <property type="entry name" value="T9SS_type_B"/>
</dbReference>
<gene>
    <name evidence="2" type="ORF">FHG85_01145</name>
</gene>
<dbReference type="AlphaFoldDB" id="A0A7D3Y2L6"/>
<dbReference type="Pfam" id="PF13585">
    <property type="entry name" value="CHU_C"/>
    <property type="match status" value="1"/>
</dbReference>
<keyword evidence="1" id="KW-0732">Signal</keyword>
<name>A0A7D3Y2L6_9BACT</name>
<dbReference type="RefSeq" id="WP_173072445.1">
    <property type="nucleotide sequence ID" value="NZ_CP041345.1"/>
</dbReference>
<reference evidence="2 3" key="1">
    <citation type="submission" date="2019-07" db="EMBL/GenBank/DDBJ databases">
        <title>Thalassofilum flectens gen. nov., sp. nov., a novel moderate thermophilic anaerobe from a shallow sea hot spring in Kunashir Island (Russia), representing a new family in the order Bacteroidales, and proposal of Thalassofilacea fam. nov.</title>
        <authorList>
            <person name="Kochetkova T.V."/>
            <person name="Podosokorskaya O.A."/>
            <person name="Novikov A."/>
            <person name="Elcheninov A.G."/>
            <person name="Toshchakov S.V."/>
            <person name="Kublanov I.V."/>
        </authorList>
    </citation>
    <scope>NUCLEOTIDE SEQUENCE [LARGE SCALE GENOMIC DNA]</scope>
    <source>
        <strain evidence="2 3">38-H</strain>
    </source>
</reference>
<evidence type="ECO:0000313" key="3">
    <source>
        <dbReference type="Proteomes" id="UP000500961"/>
    </source>
</evidence>
<feature type="chain" id="PRO_5029900026" evidence="1">
    <location>
        <begin position="20"/>
        <end position="309"/>
    </location>
</feature>
<dbReference type="InterPro" id="IPR013783">
    <property type="entry name" value="Ig-like_fold"/>
</dbReference>
<evidence type="ECO:0000256" key="1">
    <source>
        <dbReference type="SAM" id="SignalP"/>
    </source>
</evidence>
<feature type="signal peptide" evidence="1">
    <location>
        <begin position="1"/>
        <end position="19"/>
    </location>
</feature>